<dbReference type="PRINTS" id="PR01217">
    <property type="entry name" value="PRICHEXTENSN"/>
</dbReference>
<gene>
    <name evidence="3" type="ORF">EWM64_g6627</name>
</gene>
<feature type="compositionally biased region" description="Pro residues" evidence="1">
    <location>
        <begin position="367"/>
        <end position="391"/>
    </location>
</feature>
<feature type="region of interest" description="Disordered" evidence="1">
    <location>
        <begin position="315"/>
        <end position="391"/>
    </location>
</feature>
<feature type="region of interest" description="Disordered" evidence="1">
    <location>
        <begin position="24"/>
        <end position="43"/>
    </location>
</feature>
<feature type="compositionally biased region" description="Basic and acidic residues" evidence="1">
    <location>
        <begin position="26"/>
        <end position="42"/>
    </location>
</feature>
<feature type="non-terminal residue" evidence="3">
    <location>
        <position position="391"/>
    </location>
</feature>
<evidence type="ECO:0000313" key="4">
    <source>
        <dbReference type="Proteomes" id="UP000298061"/>
    </source>
</evidence>
<dbReference type="OrthoDB" id="9984778at2759"/>
<evidence type="ECO:0000256" key="1">
    <source>
        <dbReference type="SAM" id="MobiDB-lite"/>
    </source>
</evidence>
<reference evidence="3 4" key="1">
    <citation type="submission" date="2019-02" db="EMBL/GenBank/DDBJ databases">
        <title>Genome sequencing of the rare red list fungi Hericium alpestre (H. flagellum).</title>
        <authorList>
            <person name="Buettner E."/>
            <person name="Kellner H."/>
        </authorList>
    </citation>
    <scope>NUCLEOTIDE SEQUENCE [LARGE SCALE GENOMIC DNA]</scope>
    <source>
        <strain evidence="3 4">DSM 108284</strain>
    </source>
</reference>
<dbReference type="AlphaFoldDB" id="A0A4Y9ZTN4"/>
<keyword evidence="2" id="KW-0812">Transmembrane</keyword>
<dbReference type="EMBL" id="SFCI01000929">
    <property type="protein sequence ID" value="TFY77383.1"/>
    <property type="molecule type" value="Genomic_DNA"/>
</dbReference>
<feature type="transmembrane region" description="Helical" evidence="2">
    <location>
        <begin position="219"/>
        <end position="237"/>
    </location>
</feature>
<keyword evidence="2" id="KW-1133">Transmembrane helix</keyword>
<feature type="compositionally biased region" description="Pro residues" evidence="1">
    <location>
        <begin position="319"/>
        <end position="328"/>
    </location>
</feature>
<keyword evidence="2" id="KW-0472">Membrane</keyword>
<keyword evidence="4" id="KW-1185">Reference proteome</keyword>
<accession>A0A4Y9ZTN4</accession>
<sequence>MTDMLDRLGSWNWTASEKISMSVAERPLEPLNDKERGNKSDEYDGEEIAMVHGRIELTDANTADELRFDFEGIHFLKNGSIYGFADPGGVIDIRLIPSLVPESEQNHTAHLIIPELESRIKKLKDTLNSGSFDSDSFSLSDDASRTNCRFSVYAQLAPTDIPWDAMRDLEEELQHPSGIATARRPKLALDSALLSKDCGILLEMGNTDGLRSRTFFRKITMYAGFAATMYLGMLVLLSRQMNRSRTVAQLAGISRWSFLSQALADSIAFAGHITFAILADGRPSLSLVAPAFLACTLFAYEVQFALLIHQVQAPEAATSPPPPAPAPTPRAALAPPSRPTPAPAPAETAPNARDEASVPLLNDTDAVPPPAPPAPTPTPTPTQPTRPHPLL</sequence>
<dbReference type="STRING" id="135208.A0A4Y9ZTN4"/>
<organism evidence="3 4">
    <name type="scientific">Hericium alpestre</name>
    <dbReference type="NCBI Taxonomy" id="135208"/>
    <lineage>
        <taxon>Eukaryota</taxon>
        <taxon>Fungi</taxon>
        <taxon>Dikarya</taxon>
        <taxon>Basidiomycota</taxon>
        <taxon>Agaricomycotina</taxon>
        <taxon>Agaricomycetes</taxon>
        <taxon>Russulales</taxon>
        <taxon>Hericiaceae</taxon>
        <taxon>Hericium</taxon>
    </lineage>
</organism>
<comment type="caution">
    <text evidence="3">The sequence shown here is derived from an EMBL/GenBank/DDBJ whole genome shotgun (WGS) entry which is preliminary data.</text>
</comment>
<proteinExistence type="predicted"/>
<name>A0A4Y9ZTN4_9AGAM</name>
<evidence type="ECO:0000256" key="2">
    <source>
        <dbReference type="SAM" id="Phobius"/>
    </source>
</evidence>
<protein>
    <submittedName>
        <fullName evidence="3">Uncharacterized protein</fullName>
    </submittedName>
</protein>
<dbReference type="Proteomes" id="UP000298061">
    <property type="component" value="Unassembled WGS sequence"/>
</dbReference>
<evidence type="ECO:0000313" key="3">
    <source>
        <dbReference type="EMBL" id="TFY77383.1"/>
    </source>
</evidence>